<sequence length="666" mass="69169">MTHGKKRICFASIASALLLAGCGGSDSDADKDGEGSLPPPSVSDQQTLSKQYNSAVSDAIEASKGVDSAYQKALAIDDTMSLSEVQARIDSFLDALLAYANTLRKMDNAGAQMGVQGAMASQALGIKAYSDPFLVEVNALFDDLLGFLPGSSNVGVANAKAIEDMVARAKEKGENLRQQVESSNIEAADYGNAVMTELRNVVTTGAGWVFSGFAGVVGGVAAGAAGVSMIPAIAVGAAAGGVAGVVYNYVFTSGETENGGCTTDCLVVTGTTNNKGQVFVPADVKGELVLSNSDSHPVSIPDFKLTEGDTNARILADNTPVDEPFESAPVTTEPPETGDPSASKPVCSDISSISASFTLQTSGEVWMDAKVIPDVTGCTLNLTNGRINSESGNWELDDTQFENNQPLSIQGGPANGDFNISLTLTAADSGVRRVLSETIEQDAVGAISIEPVNGQFSMEVGEKLPVNYLAQRVFFADGSSSTVLGSDNPGIQWQFDRGVGVFSGGYYSSEEPGTGVFTVSFTDANEKTVQTVVNLLVTPKGGTQPVEPEPSSFIGSWSGTFSGDGDTEDVYCPTGSTITMKVMAMGDETCSRFDCYVSGILRLTYHDFPSAPLSFTGEVDESGNLSLFASNADDTVTATGILNPDNTGTFSYSSELGCTGRGSISK</sequence>
<feature type="region of interest" description="Disordered" evidence="2">
    <location>
        <begin position="317"/>
        <end position="345"/>
    </location>
</feature>
<accession>A0A2T1KQ60</accession>
<evidence type="ECO:0000313" key="4">
    <source>
        <dbReference type="EMBL" id="PSF12244.1"/>
    </source>
</evidence>
<keyword evidence="5" id="KW-1185">Reference proteome</keyword>
<keyword evidence="1" id="KW-0175">Coiled coil</keyword>
<feature type="region of interest" description="Disordered" evidence="2">
    <location>
        <begin position="28"/>
        <end position="47"/>
    </location>
</feature>
<comment type="caution">
    <text evidence="4">The sequence shown here is derived from an EMBL/GenBank/DDBJ whole genome shotgun (WGS) entry which is preliminary data.</text>
</comment>
<proteinExistence type="predicted"/>
<feature type="chain" id="PRO_5015641961" evidence="3">
    <location>
        <begin position="21"/>
        <end position="666"/>
    </location>
</feature>
<keyword evidence="3" id="KW-0732">Signal</keyword>
<feature type="coiled-coil region" evidence="1">
    <location>
        <begin position="159"/>
        <end position="186"/>
    </location>
</feature>
<feature type="signal peptide" evidence="3">
    <location>
        <begin position="1"/>
        <end position="20"/>
    </location>
</feature>
<dbReference type="EMBL" id="PXNP01000015">
    <property type="protein sequence ID" value="PSF12244.1"/>
    <property type="molecule type" value="Genomic_DNA"/>
</dbReference>
<protein>
    <submittedName>
        <fullName evidence="4">Uncharacterized protein</fullName>
    </submittedName>
</protein>
<reference evidence="4 5" key="1">
    <citation type="submission" date="2018-03" db="EMBL/GenBank/DDBJ databases">
        <title>Marinobacter brunus sp. nov., a marine bacterium of Gamma-proteobacteria isolated from the surface seawater of the South China Sea.</title>
        <authorList>
            <person name="Cheng H."/>
            <person name="Wu Y.-H."/>
            <person name="Xamxidin M."/>
            <person name="Xu X.-W."/>
        </authorList>
    </citation>
    <scope>NUCLEOTIDE SEQUENCE [LARGE SCALE GENOMIC DNA]</scope>
    <source>
        <strain evidence="4 5">NH169-3</strain>
    </source>
</reference>
<evidence type="ECO:0000256" key="1">
    <source>
        <dbReference type="SAM" id="Coils"/>
    </source>
</evidence>
<name>A0A2T1KQ60_9GAMM</name>
<evidence type="ECO:0000313" key="5">
    <source>
        <dbReference type="Proteomes" id="UP000239866"/>
    </source>
</evidence>
<dbReference type="RefSeq" id="WP_106761397.1">
    <property type="nucleotide sequence ID" value="NZ_PXNP01000015.1"/>
</dbReference>
<evidence type="ECO:0000256" key="2">
    <source>
        <dbReference type="SAM" id="MobiDB-lite"/>
    </source>
</evidence>
<gene>
    <name evidence="4" type="ORF">C7H09_04325</name>
</gene>
<dbReference type="Proteomes" id="UP000239866">
    <property type="component" value="Unassembled WGS sequence"/>
</dbReference>
<evidence type="ECO:0000256" key="3">
    <source>
        <dbReference type="SAM" id="SignalP"/>
    </source>
</evidence>
<organism evidence="4 5">
    <name type="scientific">Marinobacter fuscus</name>
    <dbReference type="NCBI Taxonomy" id="2109942"/>
    <lineage>
        <taxon>Bacteria</taxon>
        <taxon>Pseudomonadati</taxon>
        <taxon>Pseudomonadota</taxon>
        <taxon>Gammaproteobacteria</taxon>
        <taxon>Pseudomonadales</taxon>
        <taxon>Marinobacteraceae</taxon>
        <taxon>Marinobacter</taxon>
    </lineage>
</organism>
<dbReference type="AlphaFoldDB" id="A0A2T1KQ60"/>
<dbReference type="PROSITE" id="PS51257">
    <property type="entry name" value="PROKAR_LIPOPROTEIN"/>
    <property type="match status" value="1"/>
</dbReference>